<sequence length="129" mass="14777">MLTPELEKRLVEAKQLGVYTPAFIELPTEFSDNRVRFVVGYFHAKEIYTHEVDDDYFMGIRANHFVIEIGVVDYGALGQNVSNVYTFLKEQGLPDYHIPVIALITGNHKGVRKTTVWLLDEEANYPKSN</sequence>
<evidence type="ECO:0000313" key="1">
    <source>
        <dbReference type="EMBL" id="QDB71630.1"/>
    </source>
</evidence>
<proteinExistence type="predicted"/>
<reference evidence="1 2" key="1">
    <citation type="submission" date="2019-06" db="EMBL/GenBank/DDBJ databases">
        <authorList>
            <person name="Wandro S."/>
        </authorList>
    </citation>
    <scope>NUCLEOTIDE SEQUENCE [LARGE SCALE GENOMIC DNA]</scope>
</reference>
<accession>A0A4Y5TSM6</accession>
<keyword evidence="2" id="KW-1185">Reference proteome</keyword>
<dbReference type="Proteomes" id="UP000315279">
    <property type="component" value="Segment"/>
</dbReference>
<protein>
    <submittedName>
        <fullName evidence="1">Uncharacterized protein</fullName>
    </submittedName>
</protein>
<name>A0A4Y5TSM6_9CAUD</name>
<organism evidence="1 2">
    <name type="scientific">Enterococcus phage vB_OCPT_Ben</name>
    <dbReference type="NCBI Taxonomy" id="2587819"/>
    <lineage>
        <taxon>Viruses</taxon>
        <taxon>Duplodnaviria</taxon>
        <taxon>Heunggongvirae</taxon>
        <taxon>Uroviricota</taxon>
        <taxon>Caudoviricetes</taxon>
        <taxon>Herelleviridae</taxon>
        <taxon>Brockvirinae</taxon>
        <taxon>Schiekvirus</taxon>
        <taxon>Schiekvirus ben</taxon>
    </lineage>
</organism>
<evidence type="ECO:0000313" key="2">
    <source>
        <dbReference type="Proteomes" id="UP000315279"/>
    </source>
</evidence>
<dbReference type="EMBL" id="MN027503">
    <property type="protein sequence ID" value="QDB71630.1"/>
    <property type="molecule type" value="Genomic_DNA"/>
</dbReference>